<feature type="domain" description="Formyl transferase C-terminal" evidence="6">
    <location>
        <begin position="200"/>
        <end position="294"/>
    </location>
</feature>
<dbReference type="InterPro" id="IPR041711">
    <property type="entry name" value="Met-tRNA-FMT_N"/>
</dbReference>
<evidence type="ECO:0000313" key="7">
    <source>
        <dbReference type="EMBL" id="CAB4583863.1"/>
    </source>
</evidence>
<dbReference type="GO" id="GO:0005829">
    <property type="term" value="C:cytosol"/>
    <property type="evidence" value="ECO:0007669"/>
    <property type="project" value="TreeGrafter"/>
</dbReference>
<keyword evidence="4" id="KW-0648">Protein biosynthesis</keyword>
<sequence>MRIAIASSSMVSVPTIEAIDNSEHEVICLISAPDAIAGRGRVLTPNEFAQWANSCGREVAKPENSAALNEILEIAKPDVVITIAYGKLIPEFLLNKIRYGWLNLHFSLLPRWRGAAPVQWAIKHRDVETGVTVFKLDKGMDTGPIFLKRVLRITEFATTDSLLSELSILGSAAVLDALDLLQGEIKPIPQVEEGVTLAPKISKMDAKIDWNRSNAEVDSHIRAMTHNPGAWTVISKNRLVINRAHPIEHDGKAGEVFRSEKAICIATSSGAIKLEIVTPEGKREMNASDWFRGARIAVGTVCE</sequence>
<comment type="similarity">
    <text evidence="1">Belongs to the Fmt family.</text>
</comment>
<feature type="domain" description="Formyl transferase N-terminal" evidence="5">
    <location>
        <begin position="2"/>
        <end position="174"/>
    </location>
</feature>
<keyword evidence="3" id="KW-0808">Transferase</keyword>
<dbReference type="Pfam" id="PF00551">
    <property type="entry name" value="Formyl_trans_N"/>
    <property type="match status" value="1"/>
</dbReference>
<evidence type="ECO:0000256" key="2">
    <source>
        <dbReference type="ARBA" id="ARBA00012261"/>
    </source>
</evidence>
<dbReference type="CDD" id="cd08704">
    <property type="entry name" value="Met_tRNA_FMT_C"/>
    <property type="match status" value="1"/>
</dbReference>
<dbReference type="Gene3D" id="3.40.50.12230">
    <property type="match status" value="1"/>
</dbReference>
<dbReference type="CDD" id="cd08646">
    <property type="entry name" value="FMT_core_Met-tRNA-FMT_N"/>
    <property type="match status" value="1"/>
</dbReference>
<dbReference type="PANTHER" id="PTHR11138">
    <property type="entry name" value="METHIONYL-TRNA FORMYLTRANSFERASE"/>
    <property type="match status" value="1"/>
</dbReference>
<evidence type="ECO:0000259" key="5">
    <source>
        <dbReference type="Pfam" id="PF00551"/>
    </source>
</evidence>
<dbReference type="InterPro" id="IPR036477">
    <property type="entry name" value="Formyl_transf_N_sf"/>
</dbReference>
<accession>A0A6J6F9M3</accession>
<dbReference type="GO" id="GO:0004479">
    <property type="term" value="F:methionyl-tRNA formyltransferase activity"/>
    <property type="evidence" value="ECO:0007669"/>
    <property type="project" value="UniProtKB-EC"/>
</dbReference>
<proteinExistence type="inferred from homology"/>
<dbReference type="EMBL" id="CAEZUF010000003">
    <property type="protein sequence ID" value="CAB4583863.1"/>
    <property type="molecule type" value="Genomic_DNA"/>
</dbReference>
<dbReference type="EC" id="2.1.2.9" evidence="2"/>
<dbReference type="Pfam" id="PF02911">
    <property type="entry name" value="Formyl_trans_C"/>
    <property type="match status" value="1"/>
</dbReference>
<dbReference type="InterPro" id="IPR005793">
    <property type="entry name" value="Formyl_trans_C"/>
</dbReference>
<name>A0A6J6F9M3_9ZZZZ</name>
<evidence type="ECO:0000256" key="1">
    <source>
        <dbReference type="ARBA" id="ARBA00010699"/>
    </source>
</evidence>
<organism evidence="7">
    <name type="scientific">freshwater metagenome</name>
    <dbReference type="NCBI Taxonomy" id="449393"/>
    <lineage>
        <taxon>unclassified sequences</taxon>
        <taxon>metagenomes</taxon>
        <taxon>ecological metagenomes</taxon>
    </lineage>
</organism>
<evidence type="ECO:0000256" key="4">
    <source>
        <dbReference type="ARBA" id="ARBA00022917"/>
    </source>
</evidence>
<dbReference type="PANTHER" id="PTHR11138:SF5">
    <property type="entry name" value="METHIONYL-TRNA FORMYLTRANSFERASE, MITOCHONDRIAL"/>
    <property type="match status" value="1"/>
</dbReference>
<dbReference type="NCBIfam" id="TIGR00460">
    <property type="entry name" value="fmt"/>
    <property type="match status" value="1"/>
</dbReference>
<dbReference type="SUPFAM" id="SSF50486">
    <property type="entry name" value="FMT C-terminal domain-like"/>
    <property type="match status" value="1"/>
</dbReference>
<dbReference type="InterPro" id="IPR044135">
    <property type="entry name" value="Met-tRNA-FMT_C"/>
</dbReference>
<dbReference type="SUPFAM" id="SSF53328">
    <property type="entry name" value="Formyltransferase"/>
    <property type="match status" value="1"/>
</dbReference>
<evidence type="ECO:0000256" key="3">
    <source>
        <dbReference type="ARBA" id="ARBA00022679"/>
    </source>
</evidence>
<dbReference type="InterPro" id="IPR011034">
    <property type="entry name" value="Formyl_transferase-like_C_sf"/>
</dbReference>
<reference evidence="7" key="1">
    <citation type="submission" date="2020-05" db="EMBL/GenBank/DDBJ databases">
        <authorList>
            <person name="Chiriac C."/>
            <person name="Salcher M."/>
            <person name="Ghai R."/>
            <person name="Kavagutti S V."/>
        </authorList>
    </citation>
    <scope>NUCLEOTIDE SEQUENCE</scope>
</reference>
<gene>
    <name evidence="7" type="ORF">UFOPK1791_00082</name>
</gene>
<dbReference type="HAMAP" id="MF_00182">
    <property type="entry name" value="Formyl_trans"/>
    <property type="match status" value="1"/>
</dbReference>
<protein>
    <recommendedName>
        <fullName evidence="2">methionyl-tRNA formyltransferase</fullName>
        <ecNumber evidence="2">2.1.2.9</ecNumber>
    </recommendedName>
</protein>
<evidence type="ECO:0000259" key="6">
    <source>
        <dbReference type="Pfam" id="PF02911"/>
    </source>
</evidence>
<dbReference type="InterPro" id="IPR005794">
    <property type="entry name" value="Fmt"/>
</dbReference>
<dbReference type="AlphaFoldDB" id="A0A6J6F9M3"/>
<dbReference type="InterPro" id="IPR002376">
    <property type="entry name" value="Formyl_transf_N"/>
</dbReference>